<accession>A0AA89APJ9</accession>
<evidence type="ECO:0000256" key="8">
    <source>
        <dbReference type="PROSITE-ProRule" id="PRU00285"/>
    </source>
</evidence>
<sequence length="266" mass="29080">MAMSPRVRGVSPIPPQARLRRVYEDFRPTSERNQQEEFDLLSVFLPGFAKENLRVTTEGQNTVRVRGERPVAGNRWSRFQEDFQAPENCNMSGVRAKFESGILIITMPRKTTDTQVAPKVDAKTEPPSTPYVGAGTTTDHQNIPSKPEPQKGKEETLVAATPGTGPPKQKDEKKPSGSETKEKAIKKTEGRESTRHEKGRDFEAKAKETTSGGYEGESSKKTVNGIPCGANEERQLMVNIGAAVLVIVALGAYVGYTFGSSGKAKQ</sequence>
<dbReference type="PANTHER" id="PTHR43670">
    <property type="entry name" value="HEAT SHOCK PROTEIN 26"/>
    <property type="match status" value="1"/>
</dbReference>
<dbReference type="GO" id="GO:0006952">
    <property type="term" value="P:defense response"/>
    <property type="evidence" value="ECO:0007669"/>
    <property type="project" value="UniProtKB-KW"/>
</dbReference>
<dbReference type="GO" id="GO:0034605">
    <property type="term" value="P:cellular response to heat"/>
    <property type="evidence" value="ECO:0007669"/>
    <property type="project" value="TreeGrafter"/>
</dbReference>
<keyword evidence="6 11" id="KW-1133">Transmembrane helix</keyword>
<evidence type="ECO:0000256" key="6">
    <source>
        <dbReference type="ARBA" id="ARBA00022989"/>
    </source>
</evidence>
<comment type="subcellular location">
    <subcellularLocation>
        <location evidence="1">Cell membrane</location>
        <topology evidence="1">Single-pass membrane protein</topology>
    </subcellularLocation>
</comment>
<keyword evidence="7 11" id="KW-0472">Membrane</keyword>
<evidence type="ECO:0000256" key="5">
    <source>
        <dbReference type="ARBA" id="ARBA00022821"/>
    </source>
</evidence>
<evidence type="ECO:0000256" key="10">
    <source>
        <dbReference type="SAM" id="MobiDB-lite"/>
    </source>
</evidence>
<evidence type="ECO:0000256" key="2">
    <source>
        <dbReference type="ARBA" id="ARBA00022475"/>
    </source>
</evidence>
<dbReference type="AlphaFoldDB" id="A0AA89APJ9"/>
<dbReference type="GO" id="GO:0005886">
    <property type="term" value="C:plasma membrane"/>
    <property type="evidence" value="ECO:0007669"/>
    <property type="project" value="UniProtKB-SubCell"/>
</dbReference>
<feature type="domain" description="SHSP" evidence="12">
    <location>
        <begin position="21"/>
        <end position="125"/>
    </location>
</feature>
<reference evidence="13" key="1">
    <citation type="submission" date="2022-12" db="EMBL/GenBank/DDBJ databases">
        <title>Draft genome assemblies for two species of Escallonia (Escalloniales).</title>
        <authorList>
            <person name="Chanderbali A."/>
            <person name="Dervinis C."/>
            <person name="Anghel I."/>
            <person name="Soltis D."/>
            <person name="Soltis P."/>
            <person name="Zapata F."/>
        </authorList>
    </citation>
    <scope>NUCLEOTIDE SEQUENCE</scope>
    <source>
        <strain evidence="13">UCBG64.0493</strain>
        <tissue evidence="13">Leaf</tissue>
    </source>
</reference>
<feature type="compositionally biased region" description="Polar residues" evidence="10">
    <location>
        <begin position="135"/>
        <end position="144"/>
    </location>
</feature>
<comment type="similarity">
    <text evidence="8 9">Belongs to the small heat shock protein (HSP20) family.</text>
</comment>
<evidence type="ECO:0000256" key="11">
    <source>
        <dbReference type="SAM" id="Phobius"/>
    </source>
</evidence>
<gene>
    <name evidence="13" type="ORF">RJ639_011188</name>
</gene>
<protein>
    <recommendedName>
        <fullName evidence="12">SHSP domain-containing protein</fullName>
    </recommendedName>
</protein>
<comment type="caution">
    <text evidence="13">The sequence shown here is derived from an EMBL/GenBank/DDBJ whole genome shotgun (WGS) entry which is preliminary data.</text>
</comment>
<evidence type="ECO:0000259" key="12">
    <source>
        <dbReference type="PROSITE" id="PS01031"/>
    </source>
</evidence>
<organism evidence="13 14">
    <name type="scientific">Escallonia herrerae</name>
    <dbReference type="NCBI Taxonomy" id="1293975"/>
    <lineage>
        <taxon>Eukaryota</taxon>
        <taxon>Viridiplantae</taxon>
        <taxon>Streptophyta</taxon>
        <taxon>Embryophyta</taxon>
        <taxon>Tracheophyta</taxon>
        <taxon>Spermatophyta</taxon>
        <taxon>Magnoliopsida</taxon>
        <taxon>eudicotyledons</taxon>
        <taxon>Gunneridae</taxon>
        <taxon>Pentapetalae</taxon>
        <taxon>asterids</taxon>
        <taxon>campanulids</taxon>
        <taxon>Escalloniales</taxon>
        <taxon>Escalloniaceae</taxon>
        <taxon>Escallonia</taxon>
    </lineage>
</organism>
<dbReference type="InterPro" id="IPR008978">
    <property type="entry name" value="HSP20-like_chaperone"/>
</dbReference>
<keyword evidence="4" id="KW-0677">Repeat</keyword>
<evidence type="ECO:0000313" key="13">
    <source>
        <dbReference type="EMBL" id="KAK3011984.1"/>
    </source>
</evidence>
<evidence type="ECO:0000256" key="9">
    <source>
        <dbReference type="RuleBase" id="RU003616"/>
    </source>
</evidence>
<evidence type="ECO:0000256" key="4">
    <source>
        <dbReference type="ARBA" id="ARBA00022737"/>
    </source>
</evidence>
<dbReference type="InterPro" id="IPR002068">
    <property type="entry name" value="A-crystallin/Hsp20_dom"/>
</dbReference>
<dbReference type="PROSITE" id="PS01031">
    <property type="entry name" value="SHSP"/>
    <property type="match status" value="1"/>
</dbReference>
<dbReference type="SUPFAM" id="SSF49764">
    <property type="entry name" value="HSP20-like chaperones"/>
    <property type="match status" value="1"/>
</dbReference>
<keyword evidence="2" id="KW-1003">Cell membrane</keyword>
<keyword evidence="5" id="KW-0611">Plant defense</keyword>
<keyword evidence="14" id="KW-1185">Reference proteome</keyword>
<dbReference type="PANTHER" id="PTHR43670:SF121">
    <property type="entry name" value="PROTEIN RESTRICTED TEV MOVEMENT 2"/>
    <property type="match status" value="1"/>
</dbReference>
<dbReference type="EMBL" id="JAVXUP010001409">
    <property type="protein sequence ID" value="KAK3011984.1"/>
    <property type="molecule type" value="Genomic_DNA"/>
</dbReference>
<dbReference type="CDD" id="cd06464">
    <property type="entry name" value="ACD_sHsps-like"/>
    <property type="match status" value="1"/>
</dbReference>
<name>A0AA89APJ9_9ASTE</name>
<feature type="region of interest" description="Disordered" evidence="10">
    <location>
        <begin position="109"/>
        <end position="225"/>
    </location>
</feature>
<evidence type="ECO:0000256" key="1">
    <source>
        <dbReference type="ARBA" id="ARBA00004162"/>
    </source>
</evidence>
<evidence type="ECO:0000313" key="14">
    <source>
        <dbReference type="Proteomes" id="UP001188597"/>
    </source>
</evidence>
<feature type="transmembrane region" description="Helical" evidence="11">
    <location>
        <begin position="236"/>
        <end position="256"/>
    </location>
</feature>
<evidence type="ECO:0000256" key="3">
    <source>
        <dbReference type="ARBA" id="ARBA00022692"/>
    </source>
</evidence>
<evidence type="ECO:0000256" key="7">
    <source>
        <dbReference type="ARBA" id="ARBA00023136"/>
    </source>
</evidence>
<keyword evidence="3 11" id="KW-0812">Transmembrane</keyword>
<feature type="compositionally biased region" description="Basic and acidic residues" evidence="10">
    <location>
        <begin position="168"/>
        <end position="208"/>
    </location>
</feature>
<dbReference type="Pfam" id="PF00011">
    <property type="entry name" value="HSP20"/>
    <property type="match status" value="1"/>
</dbReference>
<dbReference type="Proteomes" id="UP001188597">
    <property type="component" value="Unassembled WGS sequence"/>
</dbReference>
<proteinExistence type="inferred from homology"/>
<dbReference type="Gene3D" id="2.60.40.790">
    <property type="match status" value="1"/>
</dbReference>